<dbReference type="Pfam" id="PF02518">
    <property type="entry name" value="HATPase_c"/>
    <property type="match status" value="1"/>
</dbReference>
<evidence type="ECO:0000256" key="8">
    <source>
        <dbReference type="PROSITE-ProRule" id="PRU00169"/>
    </source>
</evidence>
<dbReference type="AlphaFoldDB" id="A0AAW6D2E7"/>
<dbReference type="GO" id="GO:0005524">
    <property type="term" value="F:ATP binding"/>
    <property type="evidence" value="ECO:0007669"/>
    <property type="project" value="UniProtKB-KW"/>
</dbReference>
<dbReference type="EMBL" id="JAQLXW010000008">
    <property type="protein sequence ID" value="MDB8003770.1"/>
    <property type="molecule type" value="Genomic_DNA"/>
</dbReference>
<dbReference type="InterPro" id="IPR005467">
    <property type="entry name" value="His_kinase_dom"/>
</dbReference>
<keyword evidence="4 8" id="KW-0597">Phosphoprotein</keyword>
<dbReference type="SMART" id="SM00387">
    <property type="entry name" value="HATPase_c"/>
    <property type="match status" value="1"/>
</dbReference>
<evidence type="ECO:0000256" key="9">
    <source>
        <dbReference type="SAM" id="Phobius"/>
    </source>
</evidence>
<dbReference type="InterPro" id="IPR003661">
    <property type="entry name" value="HisK_dim/P_dom"/>
</dbReference>
<dbReference type="SMART" id="SM00388">
    <property type="entry name" value="HisKA"/>
    <property type="match status" value="1"/>
</dbReference>
<keyword evidence="13" id="KW-0547">Nucleotide-binding</keyword>
<feature type="transmembrane region" description="Helical" evidence="9">
    <location>
        <begin position="9"/>
        <end position="28"/>
    </location>
</feature>
<keyword evidence="6" id="KW-0902">Two-component regulatory system</keyword>
<evidence type="ECO:0000259" key="12">
    <source>
        <dbReference type="PROSITE" id="PS50112"/>
    </source>
</evidence>
<gene>
    <name evidence="13" type="ORF">PNE09_06780</name>
</gene>
<dbReference type="InterPro" id="IPR000014">
    <property type="entry name" value="PAS"/>
</dbReference>
<evidence type="ECO:0000256" key="1">
    <source>
        <dbReference type="ARBA" id="ARBA00000085"/>
    </source>
</evidence>
<evidence type="ECO:0000256" key="6">
    <source>
        <dbReference type="ARBA" id="ARBA00023012"/>
    </source>
</evidence>
<dbReference type="Pfam" id="PF00072">
    <property type="entry name" value="Response_reg"/>
    <property type="match status" value="1"/>
</dbReference>
<dbReference type="SUPFAM" id="SSF52172">
    <property type="entry name" value="CheY-like"/>
    <property type="match status" value="1"/>
</dbReference>
<dbReference type="GO" id="GO:0000155">
    <property type="term" value="F:phosphorelay sensor kinase activity"/>
    <property type="evidence" value="ECO:0007669"/>
    <property type="project" value="InterPro"/>
</dbReference>
<feature type="domain" description="Histidine kinase" evidence="10">
    <location>
        <begin position="468"/>
        <end position="690"/>
    </location>
</feature>
<evidence type="ECO:0000259" key="10">
    <source>
        <dbReference type="PROSITE" id="PS50109"/>
    </source>
</evidence>
<dbReference type="Gene3D" id="3.40.50.2300">
    <property type="match status" value="1"/>
</dbReference>
<comment type="caution">
    <text evidence="13">The sequence shown here is derived from an EMBL/GenBank/DDBJ whole genome shotgun (WGS) entry which is preliminary data.</text>
</comment>
<dbReference type="CDD" id="cd00130">
    <property type="entry name" value="PAS"/>
    <property type="match status" value="1"/>
</dbReference>
<evidence type="ECO:0000256" key="2">
    <source>
        <dbReference type="ARBA" id="ARBA00012438"/>
    </source>
</evidence>
<proteinExistence type="predicted"/>
<dbReference type="SUPFAM" id="SSF55874">
    <property type="entry name" value="ATPase domain of HSP90 chaperone/DNA topoisomerase II/histidine kinase"/>
    <property type="match status" value="1"/>
</dbReference>
<dbReference type="SMART" id="SM00448">
    <property type="entry name" value="REC"/>
    <property type="match status" value="1"/>
</dbReference>
<dbReference type="Gene3D" id="3.30.565.10">
    <property type="entry name" value="Histidine kinase-like ATPase, C-terminal domain"/>
    <property type="match status" value="1"/>
</dbReference>
<evidence type="ECO:0000259" key="11">
    <source>
        <dbReference type="PROSITE" id="PS50110"/>
    </source>
</evidence>
<keyword evidence="5" id="KW-0418">Kinase</keyword>
<evidence type="ECO:0000256" key="4">
    <source>
        <dbReference type="ARBA" id="ARBA00022553"/>
    </source>
</evidence>
<dbReference type="CDD" id="cd00075">
    <property type="entry name" value="HATPase"/>
    <property type="match status" value="1"/>
</dbReference>
<dbReference type="InterPro" id="IPR036890">
    <property type="entry name" value="HATPase_C_sf"/>
</dbReference>
<dbReference type="InterPro" id="IPR011006">
    <property type="entry name" value="CheY-like_superfamily"/>
</dbReference>
<feature type="modified residue" description="4-aspartylphosphate" evidence="8">
    <location>
        <position position="894"/>
    </location>
</feature>
<dbReference type="Pfam" id="PF00512">
    <property type="entry name" value="HisKA"/>
    <property type="match status" value="1"/>
</dbReference>
<feature type="domain" description="Response regulatory" evidence="11">
    <location>
        <begin position="842"/>
        <end position="963"/>
    </location>
</feature>
<dbReference type="PANTHER" id="PTHR45339">
    <property type="entry name" value="HYBRID SIGNAL TRANSDUCTION HISTIDINE KINASE J"/>
    <property type="match status" value="1"/>
</dbReference>
<keyword evidence="9" id="KW-0812">Transmembrane</keyword>
<keyword evidence="9" id="KW-1133">Transmembrane helix</keyword>
<dbReference type="PRINTS" id="PR00344">
    <property type="entry name" value="BCTRLSENSOR"/>
</dbReference>
<dbReference type="SUPFAM" id="SSF55785">
    <property type="entry name" value="PYP-like sensor domain (PAS domain)"/>
    <property type="match status" value="1"/>
</dbReference>
<dbReference type="InterPro" id="IPR035965">
    <property type="entry name" value="PAS-like_dom_sf"/>
</dbReference>
<dbReference type="InterPro" id="IPR001789">
    <property type="entry name" value="Sig_transdc_resp-reg_receiver"/>
</dbReference>
<protein>
    <recommendedName>
        <fullName evidence="3">Stage 0 sporulation protein A homolog</fullName>
        <ecNumber evidence="2">2.7.13.3</ecNumber>
    </recommendedName>
</protein>
<dbReference type="PROSITE" id="PS50112">
    <property type="entry name" value="PAS"/>
    <property type="match status" value="1"/>
</dbReference>
<dbReference type="EC" id="2.7.13.3" evidence="2"/>
<dbReference type="PROSITE" id="PS50109">
    <property type="entry name" value="HIS_KIN"/>
    <property type="match status" value="1"/>
</dbReference>
<dbReference type="InterPro" id="IPR003594">
    <property type="entry name" value="HATPase_dom"/>
</dbReference>
<dbReference type="Gene3D" id="1.10.287.130">
    <property type="match status" value="1"/>
</dbReference>
<evidence type="ECO:0000313" key="13">
    <source>
        <dbReference type="EMBL" id="MDB8003770.1"/>
    </source>
</evidence>
<comment type="catalytic activity">
    <reaction evidence="1">
        <text>ATP + protein L-histidine = ADP + protein N-phospho-L-histidine.</text>
        <dbReference type="EC" id="2.7.13.3"/>
    </reaction>
</comment>
<dbReference type="PANTHER" id="PTHR45339:SF1">
    <property type="entry name" value="HYBRID SIGNAL TRANSDUCTION HISTIDINE KINASE J"/>
    <property type="match status" value="1"/>
</dbReference>
<dbReference type="InterPro" id="IPR004358">
    <property type="entry name" value="Sig_transdc_His_kin-like_C"/>
</dbReference>
<evidence type="ECO:0000256" key="5">
    <source>
        <dbReference type="ARBA" id="ARBA00022777"/>
    </source>
</evidence>
<evidence type="ECO:0000256" key="7">
    <source>
        <dbReference type="ARBA" id="ARBA00024867"/>
    </source>
</evidence>
<dbReference type="InterPro" id="IPR036097">
    <property type="entry name" value="HisK_dim/P_sf"/>
</dbReference>
<evidence type="ECO:0000256" key="3">
    <source>
        <dbReference type="ARBA" id="ARBA00018672"/>
    </source>
</evidence>
<accession>A0AAW6D2E7</accession>
<feature type="transmembrane region" description="Helical" evidence="9">
    <location>
        <begin position="286"/>
        <end position="307"/>
    </location>
</feature>
<dbReference type="Gene3D" id="3.30.450.20">
    <property type="entry name" value="PAS domain"/>
    <property type="match status" value="2"/>
</dbReference>
<dbReference type="PROSITE" id="PS50110">
    <property type="entry name" value="RESPONSE_REGULATORY"/>
    <property type="match status" value="1"/>
</dbReference>
<keyword evidence="9" id="KW-0472">Membrane</keyword>
<dbReference type="CDD" id="cd17546">
    <property type="entry name" value="REC_hyHK_CKI1_RcsC-like"/>
    <property type="match status" value="1"/>
</dbReference>
<reference evidence="13" key="1">
    <citation type="submission" date="2023-01" db="EMBL/GenBank/DDBJ databases">
        <title>Human gut microbiome strain richness.</title>
        <authorList>
            <person name="Chen-Liaw A."/>
        </authorList>
    </citation>
    <scope>NUCLEOTIDE SEQUENCE</scope>
    <source>
        <strain evidence="13">1001283st1_G1_1001283B150217_161031</strain>
    </source>
</reference>
<name>A0AAW6D2E7_9FIRM</name>
<dbReference type="Proteomes" id="UP001210809">
    <property type="component" value="Unassembled WGS sequence"/>
</dbReference>
<keyword evidence="5" id="KW-0808">Transferase</keyword>
<keyword evidence="13" id="KW-0067">ATP-binding</keyword>
<dbReference type="CDD" id="cd00082">
    <property type="entry name" value="HisKA"/>
    <property type="match status" value="1"/>
</dbReference>
<sequence>MLFLIRKNFAWLVIVTATLIVILSAYTYNAISSKLIFKESATHLNEIYSQVGNSLSNLLSENWNAMDMWIPYLEDTDDDKKIRTYIENIRRIGAFTDFYFLDKDGSYCTVDGNTGRMDLGRNMRILMEEGKNVVSDTALIDRSELIVFAVPCPENKYGDFSYSAIAISFNNDDIISLLSSNTFNNMATNYIVYPDGRVVVNNKGEHGDELSNFWRMLTDSSDNLSQDNIHPYIAEICYNESGVNRLTLGGKAYYLAYHGIGFKDWILIGIVPCSVVNENINRLQTITMSASVSVIALICTLSVLYLIRKNYLNLRKKDSEIKYREELFSVLSNNVDDIFLMLNTEDFSVGYVSPNIERILGISQSEAMSDESIIENSAVTDKDENIRENLIRMSVGERKEWERKYVRRNSGNTCLFHITAFRNKIDGEDRYILVLSDRTKERKTNLALHSAVSEAKKANNAKSSFISGISHDIRTPLSAIIGFASLAANEEGNSEATKEYINKIITSGNQLLGLISDILDISVIESGRLIFNITNVDLSRMFYEIRTVISSIAAEKQHNLTISMHNVTHEIVRCDKHRFEQLIMNFLSNAIKFTHNGGNISLTLTETDDGKKGVPEYEIRVRDNGIGMSEEFTKKIFEPYEREMTDKNIGGTGLGMPISKRIVDAAGGSITVKTKKGAGTEFIIKLQIEAVKGTENRYSGNRCLSALIINNNRSHSAQIAEALEKLGITYCSYDNKQDDGFTADRHFDIIVSDADRVNKIAEYIGKSNSDITYIVTTENQSDLSLSKYPDAVKGVCLIPLLTFDLKRILSEHCKGFTDNFSDNNPVHCDELDNSSRTLSGKYILLAEDVEVNVQIVKAMLAKYNVNIEVAANGRKALEMFCRNPDYYYDIILMDLQMPLMDGFECAKEIRNIRSEYAKTVPIIAMTASAFSEDVNKAQQCGMTGFLTKPVNSDELSRTLTQAVPEENV</sequence>
<comment type="function">
    <text evidence="7">May play the central regulatory role in sporulation. It may be an element of the effector pathway responsible for the activation of sporulation genes in response to nutritional stress. Spo0A may act in concert with spo0H (a sigma factor) to control the expression of some genes that are critical to the sporulation process.</text>
</comment>
<evidence type="ECO:0000313" key="14">
    <source>
        <dbReference type="Proteomes" id="UP001210809"/>
    </source>
</evidence>
<feature type="domain" description="PAS" evidence="12">
    <location>
        <begin position="324"/>
        <end position="375"/>
    </location>
</feature>
<organism evidence="13 14">
    <name type="scientific">[Eubacterium] siraeum</name>
    <dbReference type="NCBI Taxonomy" id="39492"/>
    <lineage>
        <taxon>Bacteria</taxon>
        <taxon>Bacillati</taxon>
        <taxon>Bacillota</taxon>
        <taxon>Clostridia</taxon>
        <taxon>Eubacteriales</taxon>
        <taxon>Oscillospiraceae</taxon>
        <taxon>Oscillospiraceae incertae sedis</taxon>
    </lineage>
</organism>
<dbReference type="SUPFAM" id="SSF47384">
    <property type="entry name" value="Homodimeric domain of signal transducing histidine kinase"/>
    <property type="match status" value="1"/>
</dbReference>